<dbReference type="InterPro" id="IPR017850">
    <property type="entry name" value="Alkaline_phosphatase_core_sf"/>
</dbReference>
<dbReference type="InterPro" id="IPR006124">
    <property type="entry name" value="Metalloenzyme"/>
</dbReference>
<dbReference type="GO" id="GO:0046872">
    <property type="term" value="F:metal ion binding"/>
    <property type="evidence" value="ECO:0007669"/>
    <property type="project" value="InterPro"/>
</dbReference>
<comment type="function">
    <text evidence="2">Catalyzes the interconversion of 2-phosphoglycerate and 3-phosphoglycerate.</text>
</comment>
<evidence type="ECO:0000256" key="5">
    <source>
        <dbReference type="ARBA" id="ARBA00023152"/>
    </source>
</evidence>
<dbReference type="GO" id="GO:0006096">
    <property type="term" value="P:glycolytic process"/>
    <property type="evidence" value="ECO:0007669"/>
    <property type="project" value="UniProtKB-KW"/>
</dbReference>
<dbReference type="SUPFAM" id="SSF53649">
    <property type="entry name" value="Alkaline phosphatase-like"/>
    <property type="match status" value="1"/>
</dbReference>
<dbReference type="NCBIfam" id="NF003242">
    <property type="entry name" value="PRK04200.1"/>
    <property type="match status" value="1"/>
</dbReference>
<protein>
    <submittedName>
        <fullName evidence="8">Putative homoserine kinase</fullName>
    </submittedName>
</protein>
<dbReference type="AlphaFoldDB" id="M1P0L3"/>
<name>M1P0L3_9ZZZZ</name>
<dbReference type="PANTHER" id="PTHR31209:SF4">
    <property type="entry name" value="2,3-BISPHOSPHOGLYCERATE-INDEPENDENT PHOSPHOGLYCERATE MUTASE"/>
    <property type="match status" value="1"/>
</dbReference>
<comment type="catalytic activity">
    <reaction evidence="1">
        <text>(2R)-2-phosphoglycerate = (2R)-3-phosphoglycerate</text>
        <dbReference type="Rhea" id="RHEA:15901"/>
        <dbReference type="ChEBI" id="CHEBI:58272"/>
        <dbReference type="ChEBI" id="CHEBI:58289"/>
        <dbReference type="EC" id="5.4.2.12"/>
    </reaction>
</comment>
<keyword evidence="8" id="KW-0418">Kinase</keyword>
<accession>M1P0L3</accession>
<evidence type="ECO:0000259" key="7">
    <source>
        <dbReference type="Pfam" id="PF01676"/>
    </source>
</evidence>
<reference evidence="8" key="1">
    <citation type="journal article" date="2013" name="Syst. Appl. Microbiol.">
        <title>New insights into the archaeal diversity of a hypersaline microbial mat obtained by a metagenomic approach.</title>
        <authorList>
            <person name="Lopez-Lopez A."/>
            <person name="Richter M."/>
            <person name="Pena A."/>
            <person name="Tamames J."/>
            <person name="Rossello-Mora R."/>
        </authorList>
    </citation>
    <scope>NUCLEOTIDE SEQUENCE</scope>
</reference>
<dbReference type="InterPro" id="IPR004456">
    <property type="entry name" value="Pglycerate_mutase_ApgM"/>
</dbReference>
<gene>
    <name evidence="8" type="ORF">FLSS-4_0010</name>
</gene>
<dbReference type="Pfam" id="PF10143">
    <property type="entry name" value="PhosphMutase"/>
    <property type="match status" value="1"/>
</dbReference>
<dbReference type="Gene3D" id="3.40.720.10">
    <property type="entry name" value="Alkaline Phosphatase, subunit A"/>
    <property type="match status" value="2"/>
</dbReference>
<dbReference type="GO" id="GO:0016301">
    <property type="term" value="F:kinase activity"/>
    <property type="evidence" value="ECO:0007669"/>
    <property type="project" value="UniProtKB-KW"/>
</dbReference>
<evidence type="ECO:0000256" key="1">
    <source>
        <dbReference type="ARBA" id="ARBA00000370"/>
    </source>
</evidence>
<keyword evidence="5" id="KW-0324">Glycolysis</keyword>
<comment type="similarity">
    <text evidence="4">Belongs to the BPG-independent phosphoglycerate mutase family. A-PGAM subfamily.</text>
</comment>
<dbReference type="PIRSF" id="PIRSF006392">
    <property type="entry name" value="IPGAM_arch"/>
    <property type="match status" value="1"/>
</dbReference>
<organism evidence="8">
    <name type="scientific">uncultured organism</name>
    <dbReference type="NCBI Taxonomy" id="155900"/>
    <lineage>
        <taxon>unclassified sequences</taxon>
        <taxon>environmental samples</taxon>
    </lineage>
</organism>
<feature type="region of interest" description="Disordered" evidence="6">
    <location>
        <begin position="163"/>
        <end position="186"/>
    </location>
</feature>
<sequence>MRYVIVQGDGMADHPLEELSGETPLEAASTPNMDEVASAGIIGTVNTIPPGMPPGSSVGNMSLMGLDPKEYFTGRASLEARGQGVEVEKDDVVFRCNLVKLGKGDGNITMDDYSGGHPVPDRAERYLELLDEEIGTGEFRFYSGVSYRNLLVWKDGRKEMVPEDISLTPPHDITGEPVEEHLPEGSGSEKLLRLQKEAEKFLSEESETFNGIWFWGAGVKPDLPTFQDRYGLTGSVISAVDLIKGLGVYTGLSSVAVEGATGSIDTNYEGKVLAARASLEEGSLVFLHVEAPDEASHAGDLDLKMKAIERIDSRVVGPLIDHLSGVEDSRLLLVTDHITGLESRTHERGSVPFAMAEFAGSGVSPWRNFDEGEASRTGNDFKAGADLIDEFLGKGVRNGSKRESFYRA</sequence>
<evidence type="ECO:0000256" key="3">
    <source>
        <dbReference type="ARBA" id="ARBA00004921"/>
    </source>
</evidence>
<dbReference type="Pfam" id="PF01676">
    <property type="entry name" value="Metalloenzyme"/>
    <property type="match status" value="1"/>
</dbReference>
<evidence type="ECO:0000256" key="6">
    <source>
        <dbReference type="SAM" id="MobiDB-lite"/>
    </source>
</evidence>
<dbReference type="CDD" id="cd16011">
    <property type="entry name" value="iPGM_like"/>
    <property type="match status" value="1"/>
</dbReference>
<dbReference type="NCBIfam" id="TIGR00306">
    <property type="entry name" value="apgM"/>
    <property type="match status" value="1"/>
</dbReference>
<proteinExistence type="inferred from homology"/>
<evidence type="ECO:0000256" key="4">
    <source>
        <dbReference type="ARBA" id="ARBA00005524"/>
    </source>
</evidence>
<comment type="pathway">
    <text evidence="3">Carbohydrate degradation.</text>
</comment>
<keyword evidence="8" id="KW-0808">Transferase</keyword>
<feature type="domain" description="Metalloenzyme" evidence="7">
    <location>
        <begin position="1"/>
        <end position="357"/>
    </location>
</feature>
<dbReference type="EMBL" id="JX684076">
    <property type="protein sequence ID" value="AGF92891.1"/>
    <property type="molecule type" value="Genomic_DNA"/>
</dbReference>
<evidence type="ECO:0000256" key="2">
    <source>
        <dbReference type="ARBA" id="ARBA00002315"/>
    </source>
</evidence>
<evidence type="ECO:0000313" key="8">
    <source>
        <dbReference type="EMBL" id="AGF92891.1"/>
    </source>
</evidence>
<dbReference type="GO" id="GO:0004619">
    <property type="term" value="F:phosphoglycerate mutase activity"/>
    <property type="evidence" value="ECO:0007669"/>
    <property type="project" value="UniProtKB-EC"/>
</dbReference>
<dbReference type="PANTHER" id="PTHR31209">
    <property type="entry name" value="COFACTOR-INDEPENDENT PHOSPHOGLYCERATE MUTASE"/>
    <property type="match status" value="1"/>
</dbReference>